<dbReference type="KEGG" id="fax:FUAX_16670"/>
<dbReference type="CDD" id="cd02966">
    <property type="entry name" value="TlpA_like_family"/>
    <property type="match status" value="1"/>
</dbReference>
<evidence type="ECO:0000313" key="7">
    <source>
        <dbReference type="EMBL" id="BDD09235.1"/>
    </source>
</evidence>
<dbReference type="SUPFAM" id="SSF52833">
    <property type="entry name" value="Thioredoxin-like"/>
    <property type="match status" value="1"/>
</dbReference>
<name>A0AAU9DE89_9BACT</name>
<keyword evidence="4" id="KW-0676">Redox-active center</keyword>
<feature type="domain" description="Thioredoxin" evidence="6">
    <location>
        <begin position="803"/>
        <end position="960"/>
    </location>
</feature>
<feature type="chain" id="PRO_5043560696" description="Thioredoxin domain-containing protein" evidence="5">
    <location>
        <begin position="20"/>
        <end position="961"/>
    </location>
</feature>
<evidence type="ECO:0000256" key="4">
    <source>
        <dbReference type="ARBA" id="ARBA00023284"/>
    </source>
</evidence>
<dbReference type="EMBL" id="AP025314">
    <property type="protein sequence ID" value="BDD09235.1"/>
    <property type="molecule type" value="Genomic_DNA"/>
</dbReference>
<reference evidence="7 8" key="1">
    <citation type="submission" date="2021-12" db="EMBL/GenBank/DDBJ databases">
        <title>Genome sequencing of bacteria with rrn-lacking chromosome and rrn-plasmid.</title>
        <authorList>
            <person name="Anda M."/>
            <person name="Iwasaki W."/>
        </authorList>
    </citation>
    <scope>NUCLEOTIDE SEQUENCE [LARGE SCALE GENOMIC DNA]</scope>
    <source>
        <strain evidence="7 8">DSM 100852</strain>
    </source>
</reference>
<evidence type="ECO:0000256" key="3">
    <source>
        <dbReference type="ARBA" id="ARBA00023157"/>
    </source>
</evidence>
<comment type="subcellular location">
    <subcellularLocation>
        <location evidence="1">Cell envelope</location>
    </subcellularLocation>
</comment>
<evidence type="ECO:0000256" key="2">
    <source>
        <dbReference type="ARBA" id="ARBA00022748"/>
    </source>
</evidence>
<dbReference type="Gene3D" id="3.40.30.10">
    <property type="entry name" value="Glutaredoxin"/>
    <property type="match status" value="1"/>
</dbReference>
<dbReference type="AlphaFoldDB" id="A0AAU9DE89"/>
<dbReference type="GO" id="GO:0030313">
    <property type="term" value="C:cell envelope"/>
    <property type="evidence" value="ECO:0007669"/>
    <property type="project" value="UniProtKB-SubCell"/>
</dbReference>
<accession>A0AAU9DE89</accession>
<dbReference type="GO" id="GO:0016491">
    <property type="term" value="F:oxidoreductase activity"/>
    <property type="evidence" value="ECO:0007669"/>
    <property type="project" value="InterPro"/>
</dbReference>
<dbReference type="InterPro" id="IPR050553">
    <property type="entry name" value="Thioredoxin_ResA/DsbE_sf"/>
</dbReference>
<dbReference type="RefSeq" id="WP_338394449.1">
    <property type="nucleotide sequence ID" value="NZ_AP025314.1"/>
</dbReference>
<sequence>MRKLLIFTLAVFLSPQLWAQKESVQVPKIIQKYYYSTSGSSVWDLGIWSNRFQANNTTFRITSVKEENGVYEVEGEANGNSKQLYVKPLNEYYAELSDSPDGYFSLKKTNADFPDEQPEEVLKEIPDNLSGKWNVSGPGPSMKIEKTRVSIGKGGADLEAIFKMPNSYFLILNGDLGKQYVTIEPKENSHLLLSKVDKDPVLFIKEGQTSVGLKVDLAKLFSAFGGTWYGRGGSELLKISGKDVRWNRRKLKELKIFRNPLTGAYILKHKSGEVALKQGPRGRVEYEKTSDFGVLRSDPSQKEMLELYAGDLPFGWPTEWFAIDEKSLWTYGFANERLFADGDAWELEKMTYFDCVYRFVVRNNSDVKREYFFRLDKNGTPMAKVSGGEWKAYVGDKDLSGSFDFDKLNIENKQGKAIVRASFYGEVGAFREMIRNCKLTVTDPMFEDEVVYKKVNETGEFVEFEVPLNGVSKARLECGRFGKGFIVVPGEELLVGFRMSTGKAWRTEVNVMGQLARYDEAQNNFRRAVSSALKPDWGMQKSYNMLSSEKDPAKMKAFVEENQKRMSVWMQKYFEKNDVSKAIRAEGEFRMGTYISGMASTYRHYQKSIPKEKLDEAWPIPEMEFELPEPLPAWQAGLSRSFLYRIMNSFEKSEFGKRQPSLENLPGVDKAELEKRTEAKKLVKKAKEELGEDKFQEIVETDLANVPKKYRKVKRAILSGEEFFEKYKDILEKEKHIAKAQAFSEFAKEKGLDQNIADMVLSRYFSNLVFKGKDLKKGELLFDTYRSQLSTANAKGKADAKFQELKRWVANFKLPDGAKLNVVADLSAEQVLAKIKEKHKGKVIYLDLWATWCGPCKGEMPFAKKLKAKMKGKDVAFVYLCGSSREGDWKSSIVDMDISGDHYFLNREQTTEVLKMFDSRGFPTYRVFDKEGNEVKGMAGRPSNPGTAKSLEKLLNANASL</sequence>
<organism evidence="7 8">
    <name type="scientific">Fulvitalea axinellae</name>
    <dbReference type="NCBI Taxonomy" id="1182444"/>
    <lineage>
        <taxon>Bacteria</taxon>
        <taxon>Pseudomonadati</taxon>
        <taxon>Bacteroidota</taxon>
        <taxon>Cytophagia</taxon>
        <taxon>Cytophagales</taxon>
        <taxon>Persicobacteraceae</taxon>
        <taxon>Fulvitalea</taxon>
    </lineage>
</organism>
<dbReference type="GO" id="GO:0017004">
    <property type="term" value="P:cytochrome complex assembly"/>
    <property type="evidence" value="ECO:0007669"/>
    <property type="project" value="UniProtKB-KW"/>
</dbReference>
<dbReference type="Pfam" id="PF08534">
    <property type="entry name" value="Redoxin"/>
    <property type="match status" value="1"/>
</dbReference>
<evidence type="ECO:0000256" key="5">
    <source>
        <dbReference type="SAM" id="SignalP"/>
    </source>
</evidence>
<dbReference type="PANTHER" id="PTHR42852:SF6">
    <property type="entry name" value="THIOL:DISULFIDE INTERCHANGE PROTEIN DSBE"/>
    <property type="match status" value="1"/>
</dbReference>
<proteinExistence type="predicted"/>
<dbReference type="PANTHER" id="PTHR42852">
    <property type="entry name" value="THIOL:DISULFIDE INTERCHANGE PROTEIN DSBE"/>
    <property type="match status" value="1"/>
</dbReference>
<keyword evidence="5" id="KW-0732">Signal</keyword>
<evidence type="ECO:0000256" key="1">
    <source>
        <dbReference type="ARBA" id="ARBA00004196"/>
    </source>
</evidence>
<dbReference type="InterPro" id="IPR036249">
    <property type="entry name" value="Thioredoxin-like_sf"/>
</dbReference>
<keyword evidence="8" id="KW-1185">Reference proteome</keyword>
<gene>
    <name evidence="7" type="ORF">FUAX_16670</name>
</gene>
<dbReference type="InterPro" id="IPR013766">
    <property type="entry name" value="Thioredoxin_domain"/>
</dbReference>
<dbReference type="Proteomes" id="UP001348817">
    <property type="component" value="Chromosome"/>
</dbReference>
<dbReference type="InterPro" id="IPR013740">
    <property type="entry name" value="Redoxin"/>
</dbReference>
<protein>
    <recommendedName>
        <fullName evidence="6">Thioredoxin domain-containing protein</fullName>
    </recommendedName>
</protein>
<keyword evidence="3" id="KW-1015">Disulfide bond</keyword>
<evidence type="ECO:0000313" key="8">
    <source>
        <dbReference type="Proteomes" id="UP001348817"/>
    </source>
</evidence>
<keyword evidence="2" id="KW-0201">Cytochrome c-type biogenesis</keyword>
<evidence type="ECO:0000259" key="6">
    <source>
        <dbReference type="PROSITE" id="PS51352"/>
    </source>
</evidence>
<dbReference type="PROSITE" id="PS51352">
    <property type="entry name" value="THIOREDOXIN_2"/>
    <property type="match status" value="1"/>
</dbReference>
<feature type="signal peptide" evidence="5">
    <location>
        <begin position="1"/>
        <end position="19"/>
    </location>
</feature>